<evidence type="ECO:0000256" key="4">
    <source>
        <dbReference type="ARBA" id="ARBA00023295"/>
    </source>
</evidence>
<feature type="domain" description="CBM6" evidence="7">
    <location>
        <begin position="452"/>
        <end position="566"/>
    </location>
</feature>
<accession>A0ABW5P9N5</accession>
<dbReference type="InterPro" id="IPR006710">
    <property type="entry name" value="Glyco_hydro_43"/>
</dbReference>
<evidence type="ECO:0000256" key="5">
    <source>
        <dbReference type="RuleBase" id="RU361187"/>
    </source>
</evidence>
<gene>
    <name evidence="8" type="ORF">ACFSUF_01925</name>
</gene>
<dbReference type="CDD" id="cd18820">
    <property type="entry name" value="GH43_LbAraf43-like"/>
    <property type="match status" value="1"/>
</dbReference>
<dbReference type="PROSITE" id="PS51175">
    <property type="entry name" value="CBM6"/>
    <property type="match status" value="2"/>
</dbReference>
<dbReference type="CDD" id="cd04081">
    <property type="entry name" value="CBM35_galactosidase-like"/>
    <property type="match status" value="1"/>
</dbReference>
<dbReference type="RefSeq" id="WP_377599561.1">
    <property type="nucleotide sequence ID" value="NZ_JBHUME010000002.1"/>
</dbReference>
<sequence length="568" mass="61755">MGKWWKSCGIWCVALLLIAGIIPGKALAGTPDFSNPVLSDGADPYAVFKDGYYYYTHTTGGDVTIWKTKSLTNLETAQKKTIWRTTDNPGLCDGANCTYVWAPELHYTAGKWYLYVALDFKVYAFEANTQDPMGAYALKGLMTSGIDATLFELNGKTYFMYNDWLNGTNGIFIHEMSNPYTLTSKRTRIAVPTYNWEINPNSQGGTNEGAAVLIRNGKVFIIYSANDWMSENYCLGLLTASASSDLFNTASWTKSANPIFQKNSANGVYGPGHNSFVKSPDGTEDWNVYHAKKIQAQDGARNVRIQKVTWNPDGSPNLGIPLALSAKQLVPSGDQQIRYEAEDAKINHAATASDPNASGGSKAAYIDYSDSYVEYSVKVPSSGTYSMKVRYHNDWGTSTHNVSVNGGSGTALSYGSGYGTAVLNVNLNAGSNTIRFSKGSSFAELDYIDIPLRHEAEKAVLNHAGTASDNTASGGQKAGYIDYADSYAEFSVNVPAAGTYNVQVRYHNDWGASTHNVSVNGGAGFSLSYGSGWNITSFNVSLNKGYNKIRFSKGSSYTELDYIEVAYP</sequence>
<evidence type="ECO:0000256" key="3">
    <source>
        <dbReference type="ARBA" id="ARBA00022801"/>
    </source>
</evidence>
<keyword evidence="4 5" id="KW-0326">Glycosidase</keyword>
<evidence type="ECO:0000313" key="8">
    <source>
        <dbReference type="EMBL" id="MFD2611180.1"/>
    </source>
</evidence>
<dbReference type="InterPro" id="IPR008979">
    <property type="entry name" value="Galactose-bd-like_sf"/>
</dbReference>
<dbReference type="PANTHER" id="PTHR43817">
    <property type="entry name" value="GLYCOSYL HYDROLASE"/>
    <property type="match status" value="1"/>
</dbReference>
<proteinExistence type="inferred from homology"/>
<feature type="chain" id="PRO_5045812259" evidence="6">
    <location>
        <begin position="29"/>
        <end position="568"/>
    </location>
</feature>
<feature type="domain" description="CBM6" evidence="7">
    <location>
        <begin position="337"/>
        <end position="451"/>
    </location>
</feature>
<dbReference type="Pfam" id="PF16990">
    <property type="entry name" value="CBM_35"/>
    <property type="match status" value="2"/>
</dbReference>
<dbReference type="Proteomes" id="UP001597541">
    <property type="component" value="Unassembled WGS sequence"/>
</dbReference>
<dbReference type="EMBL" id="JBHUME010000002">
    <property type="protein sequence ID" value="MFD2611180.1"/>
    <property type="molecule type" value="Genomic_DNA"/>
</dbReference>
<comment type="caution">
    <text evidence="8">The sequence shown here is derived from an EMBL/GenBank/DDBJ whole genome shotgun (WGS) entry which is preliminary data.</text>
</comment>
<protein>
    <submittedName>
        <fullName evidence="8">Family 43 glycosylhydrolase</fullName>
    </submittedName>
</protein>
<dbReference type="Pfam" id="PF04616">
    <property type="entry name" value="Glyco_hydro_43"/>
    <property type="match status" value="1"/>
</dbReference>
<evidence type="ECO:0000256" key="2">
    <source>
        <dbReference type="ARBA" id="ARBA00022729"/>
    </source>
</evidence>
<dbReference type="PANTHER" id="PTHR43817:SF1">
    <property type="entry name" value="HYDROLASE, FAMILY 43, PUTATIVE (AFU_ORTHOLOGUE AFUA_3G01660)-RELATED"/>
    <property type="match status" value="1"/>
</dbReference>
<keyword evidence="3 5" id="KW-0378">Hydrolase</keyword>
<evidence type="ECO:0000256" key="1">
    <source>
        <dbReference type="ARBA" id="ARBA00009865"/>
    </source>
</evidence>
<dbReference type="SUPFAM" id="SSF75005">
    <property type="entry name" value="Arabinanase/levansucrase/invertase"/>
    <property type="match status" value="1"/>
</dbReference>
<comment type="similarity">
    <text evidence="1 5">Belongs to the glycosyl hydrolase 43 family.</text>
</comment>
<keyword evidence="9" id="KW-1185">Reference proteome</keyword>
<feature type="signal peptide" evidence="6">
    <location>
        <begin position="1"/>
        <end position="28"/>
    </location>
</feature>
<keyword evidence="2 6" id="KW-0732">Signal</keyword>
<dbReference type="SUPFAM" id="SSF49785">
    <property type="entry name" value="Galactose-binding domain-like"/>
    <property type="match status" value="2"/>
</dbReference>
<reference evidence="9" key="1">
    <citation type="journal article" date="2019" name="Int. J. Syst. Evol. Microbiol.">
        <title>The Global Catalogue of Microorganisms (GCM) 10K type strain sequencing project: providing services to taxonomists for standard genome sequencing and annotation.</title>
        <authorList>
            <consortium name="The Broad Institute Genomics Platform"/>
            <consortium name="The Broad Institute Genome Sequencing Center for Infectious Disease"/>
            <person name="Wu L."/>
            <person name="Ma J."/>
        </authorList>
    </citation>
    <scope>NUCLEOTIDE SEQUENCE [LARGE SCALE GENOMIC DNA]</scope>
    <source>
        <strain evidence="9">KCTC 3950</strain>
    </source>
</reference>
<dbReference type="Gene3D" id="2.60.120.260">
    <property type="entry name" value="Galactose-binding domain-like"/>
    <property type="match status" value="2"/>
</dbReference>
<evidence type="ECO:0000313" key="9">
    <source>
        <dbReference type="Proteomes" id="UP001597541"/>
    </source>
</evidence>
<dbReference type="InterPro" id="IPR005084">
    <property type="entry name" value="CBM6"/>
</dbReference>
<name>A0ABW5P9N5_9BACL</name>
<organism evidence="8 9">
    <name type="scientific">Paenibacillus gansuensis</name>
    <dbReference type="NCBI Taxonomy" id="306542"/>
    <lineage>
        <taxon>Bacteria</taxon>
        <taxon>Bacillati</taxon>
        <taxon>Bacillota</taxon>
        <taxon>Bacilli</taxon>
        <taxon>Bacillales</taxon>
        <taxon>Paenibacillaceae</taxon>
        <taxon>Paenibacillus</taxon>
    </lineage>
</organism>
<dbReference type="Gene3D" id="2.115.10.20">
    <property type="entry name" value="Glycosyl hydrolase domain, family 43"/>
    <property type="match status" value="1"/>
</dbReference>
<dbReference type="InterPro" id="IPR023296">
    <property type="entry name" value="Glyco_hydro_beta-prop_sf"/>
</dbReference>
<evidence type="ECO:0000256" key="6">
    <source>
        <dbReference type="SAM" id="SignalP"/>
    </source>
</evidence>
<evidence type="ECO:0000259" key="7">
    <source>
        <dbReference type="PROSITE" id="PS51175"/>
    </source>
</evidence>